<gene>
    <name evidence="1" type="ORF">CH357_08835</name>
</gene>
<dbReference type="AlphaFoldDB" id="A0A2M9XDK8"/>
<dbReference type="Proteomes" id="UP000232196">
    <property type="component" value="Unassembled WGS sequence"/>
</dbReference>
<dbReference type="RefSeq" id="WP_100706382.1">
    <property type="nucleotide sequence ID" value="NZ_NPDL01000001.1"/>
</dbReference>
<organism evidence="1 2">
    <name type="scientific">Leptospira hartskeerlii</name>
    <dbReference type="NCBI Taxonomy" id="2023177"/>
    <lineage>
        <taxon>Bacteria</taxon>
        <taxon>Pseudomonadati</taxon>
        <taxon>Spirochaetota</taxon>
        <taxon>Spirochaetia</taxon>
        <taxon>Leptospirales</taxon>
        <taxon>Leptospiraceae</taxon>
        <taxon>Leptospira</taxon>
    </lineage>
</organism>
<dbReference type="EMBL" id="NPDN01000004">
    <property type="protein sequence ID" value="PJZ25740.1"/>
    <property type="molecule type" value="Genomic_DNA"/>
</dbReference>
<comment type="caution">
    <text evidence="1">The sequence shown here is derived from an EMBL/GenBank/DDBJ whole genome shotgun (WGS) entry which is preliminary data.</text>
</comment>
<name>A0A2M9XDK8_9LEPT</name>
<evidence type="ECO:0000313" key="1">
    <source>
        <dbReference type="EMBL" id="PJZ25740.1"/>
    </source>
</evidence>
<reference evidence="1 2" key="1">
    <citation type="submission" date="2017-07" db="EMBL/GenBank/DDBJ databases">
        <title>Leptospira spp. isolated from tropical soils.</title>
        <authorList>
            <person name="Thibeaux R."/>
            <person name="Iraola G."/>
            <person name="Ferres I."/>
            <person name="Bierque E."/>
            <person name="Girault D."/>
            <person name="Soupe-Gilbert M.-E."/>
            <person name="Picardeau M."/>
            <person name="Goarant C."/>
        </authorList>
    </citation>
    <scope>NUCLEOTIDE SEQUENCE [LARGE SCALE GENOMIC DNA]</scope>
    <source>
        <strain evidence="1 2">MCA1-C-A1</strain>
    </source>
</reference>
<keyword evidence="2" id="KW-1185">Reference proteome</keyword>
<protein>
    <submittedName>
        <fullName evidence="1">Uncharacterized protein</fullName>
    </submittedName>
</protein>
<sequence>MDPSEDSYFPTQLEFGEAFRSAFHEFFGDEKDLQYELYDLKSEGSGPKAKWATFSIRNPLGGRSIVFRFDPDSGTFYAMLKVQVIPGEEDWSLDSFFHKNGFSEIGSAEVQNTAGEWLFHSLARHYLGTIFSNCPRILEPDYKLEP</sequence>
<evidence type="ECO:0000313" key="2">
    <source>
        <dbReference type="Proteomes" id="UP000232196"/>
    </source>
</evidence>
<dbReference type="OrthoDB" id="341574at2"/>
<accession>A0A2M9XDK8</accession>
<proteinExistence type="predicted"/>